<dbReference type="Gene3D" id="1.10.486.10">
    <property type="entry name" value="PCRA, domain 4"/>
    <property type="match status" value="1"/>
</dbReference>
<evidence type="ECO:0000313" key="18">
    <source>
        <dbReference type="Proteomes" id="UP000070394"/>
    </source>
</evidence>
<dbReference type="AlphaFoldDB" id="A0A133ZYC3"/>
<keyword evidence="18" id="KW-1185">Reference proteome</keyword>
<proteinExistence type="predicted"/>
<dbReference type="GO" id="GO:0005524">
    <property type="term" value="F:ATP binding"/>
    <property type="evidence" value="ECO:0007669"/>
    <property type="project" value="UniProtKB-UniRule"/>
</dbReference>
<dbReference type="PROSITE" id="PS51198">
    <property type="entry name" value="UVRD_HELICASE_ATP_BIND"/>
    <property type="match status" value="1"/>
</dbReference>
<dbReference type="Pfam" id="PF12705">
    <property type="entry name" value="PDDEXK_1"/>
    <property type="match status" value="1"/>
</dbReference>
<dbReference type="EMBL" id="LSDA01000014">
    <property type="protein sequence ID" value="KXB60432.1"/>
    <property type="molecule type" value="Genomic_DNA"/>
</dbReference>
<reference evidence="18" key="1">
    <citation type="submission" date="2016-01" db="EMBL/GenBank/DDBJ databases">
        <authorList>
            <person name="Mitreva M."/>
            <person name="Pepin K.H."/>
            <person name="Mihindukulasuriya K.A."/>
            <person name="Fulton R."/>
            <person name="Fronick C."/>
            <person name="O'Laughlin M."/>
            <person name="Miner T."/>
            <person name="Herter B."/>
            <person name="Rosa B.A."/>
            <person name="Cordes M."/>
            <person name="Tomlinson C."/>
            <person name="Wollam A."/>
            <person name="Palsikar V.B."/>
            <person name="Mardis E.R."/>
            <person name="Wilson R.K."/>
        </authorList>
    </citation>
    <scope>NUCLEOTIDE SEQUENCE [LARGE SCALE GENOMIC DNA]</scope>
    <source>
        <strain evidence="18">DNF00896</strain>
    </source>
</reference>
<evidence type="ECO:0000256" key="7">
    <source>
        <dbReference type="ARBA" id="ARBA00022840"/>
    </source>
</evidence>
<dbReference type="Pfam" id="PF13361">
    <property type="entry name" value="UvrD_C"/>
    <property type="match status" value="1"/>
</dbReference>
<dbReference type="GO" id="GO:0033202">
    <property type="term" value="C:DNA helicase complex"/>
    <property type="evidence" value="ECO:0007669"/>
    <property type="project" value="TreeGrafter"/>
</dbReference>
<dbReference type="InterPro" id="IPR027417">
    <property type="entry name" value="P-loop_NTPase"/>
</dbReference>
<evidence type="ECO:0000256" key="4">
    <source>
        <dbReference type="ARBA" id="ARBA00022801"/>
    </source>
</evidence>
<organism evidence="17 18">
    <name type="scientific">Lachnoanaerobaculum saburreum</name>
    <dbReference type="NCBI Taxonomy" id="467210"/>
    <lineage>
        <taxon>Bacteria</taxon>
        <taxon>Bacillati</taxon>
        <taxon>Bacillota</taxon>
        <taxon>Clostridia</taxon>
        <taxon>Lachnospirales</taxon>
        <taxon>Lachnospiraceae</taxon>
        <taxon>Lachnoanaerobaculum</taxon>
    </lineage>
</organism>
<dbReference type="RefSeq" id="WP_060930556.1">
    <property type="nucleotide sequence ID" value="NZ_KQ959776.1"/>
</dbReference>
<evidence type="ECO:0000256" key="10">
    <source>
        <dbReference type="ARBA" id="ARBA00023235"/>
    </source>
</evidence>
<dbReference type="InterPro" id="IPR000212">
    <property type="entry name" value="DNA_helicase_UvrD/REP"/>
</dbReference>
<dbReference type="Gene3D" id="3.40.50.300">
    <property type="entry name" value="P-loop containing nucleotide triphosphate hydrolases"/>
    <property type="match status" value="4"/>
</dbReference>
<keyword evidence="7 14" id="KW-0067">ATP-binding</keyword>
<keyword evidence="3" id="KW-0227">DNA damage</keyword>
<protein>
    <recommendedName>
        <fullName evidence="12">DNA 3'-5' helicase</fullName>
        <ecNumber evidence="12">5.6.2.4</ecNumber>
    </recommendedName>
</protein>
<keyword evidence="6" id="KW-0269">Exonuclease</keyword>
<evidence type="ECO:0000256" key="13">
    <source>
        <dbReference type="ARBA" id="ARBA00048988"/>
    </source>
</evidence>
<dbReference type="InterPro" id="IPR014016">
    <property type="entry name" value="UvrD-like_ATP-bd"/>
</dbReference>
<comment type="caution">
    <text evidence="17">The sequence shown here is derived from an EMBL/GenBank/DDBJ whole genome shotgun (WGS) entry which is preliminary data.</text>
</comment>
<dbReference type="PATRIC" id="fig|467210.3.peg.610"/>
<evidence type="ECO:0000256" key="12">
    <source>
        <dbReference type="ARBA" id="ARBA00034808"/>
    </source>
</evidence>
<comment type="catalytic activity">
    <reaction evidence="13">
        <text>ATP + H2O = ADP + phosphate + H(+)</text>
        <dbReference type="Rhea" id="RHEA:13065"/>
        <dbReference type="ChEBI" id="CHEBI:15377"/>
        <dbReference type="ChEBI" id="CHEBI:15378"/>
        <dbReference type="ChEBI" id="CHEBI:30616"/>
        <dbReference type="ChEBI" id="CHEBI:43474"/>
        <dbReference type="ChEBI" id="CHEBI:456216"/>
        <dbReference type="EC" id="5.6.2.4"/>
    </reaction>
</comment>
<keyword evidence="4 14" id="KW-0378">Hydrolase</keyword>
<feature type="binding site" evidence="14">
    <location>
        <begin position="21"/>
        <end position="28"/>
    </location>
    <ligand>
        <name>ATP</name>
        <dbReference type="ChEBI" id="CHEBI:30616"/>
    </ligand>
</feature>
<accession>A0A133ZYC3</accession>
<dbReference type="GO" id="GO:0004527">
    <property type="term" value="F:exonuclease activity"/>
    <property type="evidence" value="ECO:0007669"/>
    <property type="project" value="UniProtKB-KW"/>
</dbReference>
<evidence type="ECO:0000256" key="8">
    <source>
        <dbReference type="ARBA" id="ARBA00023125"/>
    </source>
</evidence>
<evidence type="ECO:0000256" key="3">
    <source>
        <dbReference type="ARBA" id="ARBA00022763"/>
    </source>
</evidence>
<dbReference type="Proteomes" id="UP000070394">
    <property type="component" value="Unassembled WGS sequence"/>
</dbReference>
<gene>
    <name evidence="17" type="ORF">HMPREF1866_00619</name>
</gene>
<dbReference type="Pfam" id="PF00580">
    <property type="entry name" value="UvrD-helicase"/>
    <property type="match status" value="1"/>
</dbReference>
<dbReference type="InterPro" id="IPR014017">
    <property type="entry name" value="DNA_helicase_UvrD-like_C"/>
</dbReference>
<feature type="domain" description="UvrD-like helicase C-terminal" evidence="16">
    <location>
        <begin position="483"/>
        <end position="770"/>
    </location>
</feature>
<dbReference type="GO" id="GO:0016887">
    <property type="term" value="F:ATP hydrolysis activity"/>
    <property type="evidence" value="ECO:0007669"/>
    <property type="project" value="RHEA"/>
</dbReference>
<evidence type="ECO:0000256" key="6">
    <source>
        <dbReference type="ARBA" id="ARBA00022839"/>
    </source>
</evidence>
<dbReference type="SUPFAM" id="SSF52980">
    <property type="entry name" value="Restriction endonuclease-like"/>
    <property type="match status" value="1"/>
</dbReference>
<dbReference type="GO" id="GO:0003677">
    <property type="term" value="F:DNA binding"/>
    <property type="evidence" value="ECO:0007669"/>
    <property type="project" value="UniProtKB-KW"/>
</dbReference>
<dbReference type="SUPFAM" id="SSF52540">
    <property type="entry name" value="P-loop containing nucleoside triphosphate hydrolases"/>
    <property type="match status" value="1"/>
</dbReference>
<dbReference type="EC" id="5.6.2.4" evidence="12"/>
<evidence type="ECO:0000256" key="9">
    <source>
        <dbReference type="ARBA" id="ARBA00023204"/>
    </source>
</evidence>
<evidence type="ECO:0000256" key="5">
    <source>
        <dbReference type="ARBA" id="ARBA00022806"/>
    </source>
</evidence>
<dbReference type="STRING" id="467210.HMPREF1866_00619"/>
<keyword evidence="10" id="KW-0413">Isomerase</keyword>
<name>A0A133ZYC3_9FIRM</name>
<dbReference type="GO" id="GO:0043138">
    <property type="term" value="F:3'-5' DNA helicase activity"/>
    <property type="evidence" value="ECO:0007669"/>
    <property type="project" value="UniProtKB-EC"/>
</dbReference>
<keyword evidence="1" id="KW-0540">Nuclease</keyword>
<dbReference type="GO" id="GO:0000725">
    <property type="term" value="P:recombinational repair"/>
    <property type="evidence" value="ECO:0007669"/>
    <property type="project" value="TreeGrafter"/>
</dbReference>
<dbReference type="OrthoDB" id="9810135at2"/>
<keyword evidence="8" id="KW-0238">DNA-binding</keyword>
<evidence type="ECO:0000256" key="14">
    <source>
        <dbReference type="PROSITE-ProRule" id="PRU00560"/>
    </source>
</evidence>
<dbReference type="InterPro" id="IPR011335">
    <property type="entry name" value="Restrct_endonuc-II-like"/>
</dbReference>
<evidence type="ECO:0000313" key="17">
    <source>
        <dbReference type="EMBL" id="KXB60432.1"/>
    </source>
</evidence>
<dbReference type="PROSITE" id="PS51217">
    <property type="entry name" value="UVRD_HELICASE_CTER"/>
    <property type="match status" value="1"/>
</dbReference>
<dbReference type="GO" id="GO:0006302">
    <property type="term" value="P:double-strand break repair"/>
    <property type="evidence" value="ECO:0007669"/>
    <property type="project" value="InterPro"/>
</dbReference>
<comment type="catalytic activity">
    <reaction evidence="11">
        <text>Couples ATP hydrolysis with the unwinding of duplex DNA by translocating in the 3'-5' direction.</text>
        <dbReference type="EC" id="5.6.2.4"/>
    </reaction>
</comment>
<keyword evidence="2 14" id="KW-0547">Nucleotide-binding</keyword>
<evidence type="ECO:0000259" key="16">
    <source>
        <dbReference type="PROSITE" id="PS51217"/>
    </source>
</evidence>
<dbReference type="PANTHER" id="PTHR11070">
    <property type="entry name" value="UVRD / RECB / PCRA DNA HELICASE FAMILY MEMBER"/>
    <property type="match status" value="1"/>
</dbReference>
<evidence type="ECO:0000256" key="2">
    <source>
        <dbReference type="ARBA" id="ARBA00022741"/>
    </source>
</evidence>
<keyword evidence="9" id="KW-0234">DNA repair</keyword>
<dbReference type="InterPro" id="IPR014152">
    <property type="entry name" value="AddA"/>
</dbReference>
<dbReference type="InterPro" id="IPR038726">
    <property type="entry name" value="PDDEXK_AddAB-type"/>
</dbReference>
<evidence type="ECO:0000256" key="1">
    <source>
        <dbReference type="ARBA" id="ARBA00022722"/>
    </source>
</evidence>
<dbReference type="NCBIfam" id="TIGR02785">
    <property type="entry name" value="addA_Gpos"/>
    <property type="match status" value="1"/>
</dbReference>
<evidence type="ECO:0000259" key="15">
    <source>
        <dbReference type="PROSITE" id="PS51198"/>
    </source>
</evidence>
<evidence type="ECO:0000256" key="11">
    <source>
        <dbReference type="ARBA" id="ARBA00034617"/>
    </source>
</evidence>
<dbReference type="InterPro" id="IPR011604">
    <property type="entry name" value="PDDEXK-like_dom_sf"/>
</dbReference>
<dbReference type="GO" id="GO:0005829">
    <property type="term" value="C:cytosol"/>
    <property type="evidence" value="ECO:0007669"/>
    <property type="project" value="TreeGrafter"/>
</dbReference>
<dbReference type="PANTHER" id="PTHR11070:SF48">
    <property type="entry name" value="ATP-DEPENDENT HELICASE_NUCLEASE SUBUNIT A"/>
    <property type="match status" value="1"/>
</dbReference>
<feature type="domain" description="UvrD-like helicase ATP-binding" evidence="15">
    <location>
        <begin position="1"/>
        <end position="456"/>
    </location>
</feature>
<sequence>MWTKAQQAAIDIKKGSILVSAAAGSGKTAVLVERIIKKITDNDNPVDVDSLLVMTFTRAAAASMKEKIYNALLKEMEKHETNTVEFKRLKEQSVLLASAKIMTTDSFCLSIIRENIDKIDIDPAFCVADESEISLLKADTMEELLESEYEAANKDFMELSDAFANSKGDKSIVEFIEKLYRFAVSKPWPLEWLDSLNESDDKWQEYIYAQIMKSVDSVLQDIDEMIDICNEEEGPASYLDNVLEERSSIGGIKKAADIFELSKKLNSVSFDKLKAAKGGDKDLRERAKAIRDKYKDNISKLAQDYDFDKERVLLEEQSEKAKIRAVVDLTKKYISLFNEKKREKNLVDFSDIEHLALGILVDENKNPTKVAKAYKKEFSEIYIDEYQDSNYLQEAIVNAIEKNNVFMVGDVKQSIYGFRQASPKLFMEKYKTFKSFDGMDYEDAKKVVLSKNFRSRKNVLDGANVLFKKIMKEDIGGIDYDDDAALYLGASFDDGDKEYVSELMLTDVGSIEDDTSAIELEARAIAKRIKELKKELKVDGGRDLKYSDIVILVRASIGESIAKVLNDENIPAYAENNKGYFQTFEVRKILAILAAIDNPYSDVDLTAFLNSEIVGMTDLELANIVSDYRKKQNIEKSKKIRMMDAIIFEESEGSIEEVTKKKIRKALEFLDEYGKKSTYMNIQALLQDIYNKTDFLNITAAMPGGQVRKANLMLLISKAATFGNSGYSGLYNFIRYIAKLKDFDNDFGEAGILSENDDIVRIMTIHKSKGLEFPVCFLANANRSFNKTDLKQGIVIDNDFGLGVQYVDSENNIKDSSVKQNVIKYKLGTELMGEELRVLYVALTRAMEKMIISGTCKDVKKALETNKENPRFLDIRSCNSYLDLILLSFDRIHFDLKLYDYKTLLDEEKLTQKEVGDLHKVFEGSDIKKYDELKKRLDYTYPYSVNVDLKTKFSVSEIKRMSQSEEFEIKQNKEKTGGANNAGERGNAYHKLMQRLHYENIESFKNRLEFVKSEIAMLKNASYRELVNPEDIVKFLDTKLGEIFIKYHKNLKRENQFIMGISAREANMGDSNETVLIQGVIDAYIDTKDGIILVDYKTDNVKDADTLINRYKVQLELYKKSLEMSTGKNVSEIFIYSFALGKEIRLYE</sequence>
<dbReference type="Gene3D" id="3.90.320.10">
    <property type="match status" value="1"/>
</dbReference>
<keyword evidence="5 14" id="KW-0347">Helicase</keyword>